<feature type="transmembrane region" description="Helical" evidence="6">
    <location>
        <begin position="47"/>
        <end position="80"/>
    </location>
</feature>
<keyword evidence="4 6" id="KW-1133">Transmembrane helix</keyword>
<evidence type="ECO:0000256" key="6">
    <source>
        <dbReference type="SAM" id="Phobius"/>
    </source>
</evidence>
<dbReference type="GO" id="GO:0005886">
    <property type="term" value="C:plasma membrane"/>
    <property type="evidence" value="ECO:0007669"/>
    <property type="project" value="UniProtKB-SubCell"/>
</dbReference>
<dbReference type="PANTHER" id="PTHR10010">
    <property type="entry name" value="SOLUTE CARRIER FAMILY 34 SODIUM PHOSPHATE , MEMBER 2-RELATED"/>
    <property type="match status" value="1"/>
</dbReference>
<reference evidence="7 8" key="1">
    <citation type="submission" date="2020-08" db="EMBL/GenBank/DDBJ databases">
        <title>Genomic Encyclopedia of Type Strains, Phase IV (KMG-IV): sequencing the most valuable type-strain genomes for metagenomic binning, comparative biology and taxonomic classification.</title>
        <authorList>
            <person name="Goeker M."/>
        </authorList>
    </citation>
    <scope>NUCLEOTIDE SEQUENCE [LARGE SCALE GENOMIC DNA]</scope>
    <source>
        <strain evidence="7 8">DSM 19612</strain>
    </source>
</reference>
<evidence type="ECO:0000313" key="8">
    <source>
        <dbReference type="Proteomes" id="UP000581688"/>
    </source>
</evidence>
<sequence length="308" mass="33556">MESIMTSFIVYITIFLFGLMILKTGIQQISYRKMKAWLSKHTSNPINGFLVGVIVTAIMQSSSTTIVLIVSLTSTGLLAFKNAIAIILGANVGTTVTAEIMSFSNIWLMWGTLIIGFICLCIHKQIFFSVGCILFGLGTVFTALYGFESLVEPIRRTPYLDEGLVSIGGNTSYSLLFGIIVTAIIQSSSALTGMIMSFINKDLLTLSSAIIMVLGANIGTCFTAILASIGGKKEAKWTAYAHVWINVIGVIIFLPLIQLLSDISMQLSDIPGRQLAHASVIFNVVISLLFLPFIKPFASFIQWSSRRI</sequence>
<feature type="transmembrane region" description="Helical" evidence="6">
    <location>
        <begin position="6"/>
        <end position="26"/>
    </location>
</feature>
<dbReference type="NCBIfam" id="TIGR00704">
    <property type="entry name" value="NaPi_cotrn_rel"/>
    <property type="match status" value="1"/>
</dbReference>
<evidence type="ECO:0000256" key="5">
    <source>
        <dbReference type="ARBA" id="ARBA00023136"/>
    </source>
</evidence>
<dbReference type="NCBIfam" id="NF037997">
    <property type="entry name" value="Na_Pi_symport"/>
    <property type="match status" value="1"/>
</dbReference>
<protein>
    <submittedName>
        <fullName evidence="7">Phosphate:Na+ symporter</fullName>
    </submittedName>
</protein>
<evidence type="ECO:0000256" key="3">
    <source>
        <dbReference type="ARBA" id="ARBA00022692"/>
    </source>
</evidence>
<feature type="transmembrane region" description="Helical" evidence="6">
    <location>
        <begin position="203"/>
        <end position="229"/>
    </location>
</feature>
<feature type="transmembrane region" description="Helical" evidence="6">
    <location>
        <begin position="127"/>
        <end position="147"/>
    </location>
</feature>
<dbReference type="InterPro" id="IPR004633">
    <property type="entry name" value="NaPi_cotrn-rel/YqeW-like"/>
</dbReference>
<feature type="transmembrane region" description="Helical" evidence="6">
    <location>
        <begin position="241"/>
        <end position="263"/>
    </location>
</feature>
<keyword evidence="3 6" id="KW-0812">Transmembrane</keyword>
<comment type="caution">
    <text evidence="7">The sequence shown here is derived from an EMBL/GenBank/DDBJ whole genome shotgun (WGS) entry which is preliminary data.</text>
</comment>
<keyword evidence="2" id="KW-1003">Cell membrane</keyword>
<dbReference type="AlphaFoldDB" id="A0A841Q7C1"/>
<accession>A0A841Q7C1</accession>
<evidence type="ECO:0000256" key="4">
    <source>
        <dbReference type="ARBA" id="ARBA00022989"/>
    </source>
</evidence>
<dbReference type="EMBL" id="JACHGH010000008">
    <property type="protein sequence ID" value="MBB6454321.1"/>
    <property type="molecule type" value="Genomic_DNA"/>
</dbReference>
<feature type="transmembrane region" description="Helical" evidence="6">
    <location>
        <begin position="167"/>
        <end position="191"/>
    </location>
</feature>
<feature type="transmembrane region" description="Helical" evidence="6">
    <location>
        <begin position="275"/>
        <end position="294"/>
    </location>
</feature>
<feature type="transmembrane region" description="Helical" evidence="6">
    <location>
        <begin position="100"/>
        <end position="120"/>
    </location>
</feature>
<evidence type="ECO:0000313" key="7">
    <source>
        <dbReference type="EMBL" id="MBB6454321.1"/>
    </source>
</evidence>
<keyword evidence="5 6" id="KW-0472">Membrane</keyword>
<dbReference type="InterPro" id="IPR003841">
    <property type="entry name" value="Na/Pi_transpt"/>
</dbReference>
<organism evidence="7 8">
    <name type="scientific">Salirhabdus euzebyi</name>
    <dbReference type="NCBI Taxonomy" id="394506"/>
    <lineage>
        <taxon>Bacteria</taxon>
        <taxon>Bacillati</taxon>
        <taxon>Bacillota</taxon>
        <taxon>Bacilli</taxon>
        <taxon>Bacillales</taxon>
        <taxon>Bacillaceae</taxon>
        <taxon>Salirhabdus</taxon>
    </lineage>
</organism>
<evidence type="ECO:0000256" key="1">
    <source>
        <dbReference type="ARBA" id="ARBA00004651"/>
    </source>
</evidence>
<dbReference type="RefSeq" id="WP_174494620.1">
    <property type="nucleotide sequence ID" value="NZ_CADDWK010000001.1"/>
</dbReference>
<dbReference type="Proteomes" id="UP000581688">
    <property type="component" value="Unassembled WGS sequence"/>
</dbReference>
<evidence type="ECO:0000256" key="2">
    <source>
        <dbReference type="ARBA" id="ARBA00022475"/>
    </source>
</evidence>
<dbReference type="PANTHER" id="PTHR10010:SF46">
    <property type="entry name" value="SODIUM-DEPENDENT PHOSPHATE TRANSPORT PROTEIN 2B"/>
    <property type="match status" value="1"/>
</dbReference>
<dbReference type="GO" id="GO:0005436">
    <property type="term" value="F:sodium:phosphate symporter activity"/>
    <property type="evidence" value="ECO:0007669"/>
    <property type="project" value="InterPro"/>
</dbReference>
<name>A0A841Q7C1_9BACI</name>
<keyword evidence="8" id="KW-1185">Reference proteome</keyword>
<dbReference type="GO" id="GO:0044341">
    <property type="term" value="P:sodium-dependent phosphate transport"/>
    <property type="evidence" value="ECO:0007669"/>
    <property type="project" value="InterPro"/>
</dbReference>
<proteinExistence type="predicted"/>
<gene>
    <name evidence="7" type="ORF">HNQ94_002796</name>
</gene>
<comment type="subcellular location">
    <subcellularLocation>
        <location evidence="1">Cell membrane</location>
        <topology evidence="1">Multi-pass membrane protein</topology>
    </subcellularLocation>
</comment>
<dbReference type="Pfam" id="PF02690">
    <property type="entry name" value="Na_Pi_cotrans"/>
    <property type="match status" value="2"/>
</dbReference>